<evidence type="ECO:0000313" key="3">
    <source>
        <dbReference type="EMBL" id="MDV7246930.1"/>
    </source>
</evidence>
<sequence length="160" mass="18496">MDAFMEELAGDEMRRIKCLPKPARWADFSAKRKLDWKHIEFNKANHPVVPEEPGFYCFVVGLPGTSLPPIGYPLYVGKTERTLKKRFGEYLREENSARGRIRIKKFLKVFKGELLFFYTDFQGTSAEVKEIETELHDALMPPYSDVGFSAEVREPRGAFQ</sequence>
<dbReference type="RefSeq" id="WP_180313639.1">
    <property type="nucleotide sequence ID" value="NZ_SMDZ01000010.1"/>
</dbReference>
<reference evidence="3 5" key="2">
    <citation type="submission" date="2023-10" db="EMBL/GenBank/DDBJ databases">
        <title>A new tool for lettuce pathogen research.</title>
        <authorList>
            <person name="Horton K.N."/>
            <person name="Cseke L.J."/>
            <person name="Badiwe M."/>
            <person name="Tesfaye D."/>
            <person name="Klein A."/>
            <person name="Su J."/>
            <person name="Potnis N."/>
            <person name="Gassmann W."/>
        </authorList>
    </citation>
    <scope>NUCLEOTIDE SEQUENCE [LARGE SCALE GENOMIC DNA]</scope>
    <source>
        <strain evidence="3 5">JSKH1901</strain>
    </source>
</reference>
<accession>A0A6V7D2R7</accession>
<dbReference type="InterPro" id="IPR000305">
    <property type="entry name" value="GIY-YIG_endonuc"/>
</dbReference>
<protein>
    <submittedName>
        <fullName evidence="3">GIY-YIG nuclease family protein</fullName>
    </submittedName>
</protein>
<dbReference type="EMBL" id="LR828257">
    <property type="protein sequence ID" value="CAD0326980.1"/>
    <property type="molecule type" value="Genomic_DNA"/>
</dbReference>
<gene>
    <name evidence="2" type="ORF">CFBP498_19530</name>
    <name evidence="3" type="ORF">R4K57_00525</name>
</gene>
<dbReference type="AlphaFoldDB" id="A0A6V7D2R7"/>
<evidence type="ECO:0000259" key="1">
    <source>
        <dbReference type="PROSITE" id="PS50164"/>
    </source>
</evidence>
<evidence type="ECO:0000313" key="4">
    <source>
        <dbReference type="Proteomes" id="UP000515406"/>
    </source>
</evidence>
<proteinExistence type="predicted"/>
<keyword evidence="4" id="KW-1185">Reference proteome</keyword>
<evidence type="ECO:0000313" key="2">
    <source>
        <dbReference type="EMBL" id="CAD0326980.1"/>
    </source>
</evidence>
<dbReference type="EMBL" id="JAWMQI010000001">
    <property type="protein sequence ID" value="MDV7246930.1"/>
    <property type="molecule type" value="Genomic_DNA"/>
</dbReference>
<organism evidence="2 4">
    <name type="scientific">Xanthomonas hortorum pv. vitians</name>
    <dbReference type="NCBI Taxonomy" id="83224"/>
    <lineage>
        <taxon>Bacteria</taxon>
        <taxon>Pseudomonadati</taxon>
        <taxon>Pseudomonadota</taxon>
        <taxon>Gammaproteobacteria</taxon>
        <taxon>Lysobacterales</taxon>
        <taxon>Lysobacteraceae</taxon>
        <taxon>Xanthomonas</taxon>
    </lineage>
</organism>
<feature type="domain" description="GIY-YIG" evidence="1">
    <location>
        <begin position="51"/>
        <end position="145"/>
    </location>
</feature>
<evidence type="ECO:0000313" key="5">
    <source>
        <dbReference type="Proteomes" id="UP001187425"/>
    </source>
</evidence>
<dbReference type="Proteomes" id="UP000515406">
    <property type="component" value="Chromosome"/>
</dbReference>
<dbReference type="EMBL" id="LR828257">
    <property type="protein sequence ID" value="CAD0326989.1"/>
    <property type="molecule type" value="Genomic_DNA"/>
</dbReference>
<dbReference type="PROSITE" id="PS50164">
    <property type="entry name" value="GIY_YIG"/>
    <property type="match status" value="1"/>
</dbReference>
<name>A0A6V7D2R7_9XANT</name>
<dbReference type="Proteomes" id="UP001187425">
    <property type="component" value="Unassembled WGS sequence"/>
</dbReference>
<reference evidence="2 4" key="1">
    <citation type="submission" date="2020-07" db="EMBL/GenBank/DDBJ databases">
        <authorList>
            <person name="Pothier F. J."/>
        </authorList>
    </citation>
    <scope>NUCLEOTIDE SEQUENCE [LARGE SCALE GENOMIC DNA]</scope>
    <source>
        <strain evidence="2 4">CFBP 498</strain>
    </source>
</reference>